<keyword evidence="2" id="KW-1185">Reference proteome</keyword>
<organism evidence="1 2">
    <name type="scientific">Pistacia atlantica</name>
    <dbReference type="NCBI Taxonomy" id="434234"/>
    <lineage>
        <taxon>Eukaryota</taxon>
        <taxon>Viridiplantae</taxon>
        <taxon>Streptophyta</taxon>
        <taxon>Embryophyta</taxon>
        <taxon>Tracheophyta</taxon>
        <taxon>Spermatophyta</taxon>
        <taxon>Magnoliopsida</taxon>
        <taxon>eudicotyledons</taxon>
        <taxon>Gunneridae</taxon>
        <taxon>Pentapetalae</taxon>
        <taxon>rosids</taxon>
        <taxon>malvids</taxon>
        <taxon>Sapindales</taxon>
        <taxon>Anacardiaceae</taxon>
        <taxon>Pistacia</taxon>
    </lineage>
</organism>
<dbReference type="Proteomes" id="UP001164250">
    <property type="component" value="Chromosome 9"/>
</dbReference>
<evidence type="ECO:0000313" key="1">
    <source>
        <dbReference type="EMBL" id="KAJ0089204.1"/>
    </source>
</evidence>
<accession>A0ACC1ARJ0</accession>
<dbReference type="EMBL" id="CM047905">
    <property type="protein sequence ID" value="KAJ0089204.1"/>
    <property type="molecule type" value="Genomic_DNA"/>
</dbReference>
<proteinExistence type="predicted"/>
<gene>
    <name evidence="1" type="ORF">Patl1_32334</name>
</gene>
<name>A0ACC1ARJ0_9ROSI</name>
<reference evidence="2" key="1">
    <citation type="journal article" date="2023" name="G3 (Bethesda)">
        <title>Genome assembly and association tests identify interacting loci associated with vigor, precocity, and sex in interspecific pistachio rootstocks.</title>
        <authorList>
            <person name="Palmer W."/>
            <person name="Jacygrad E."/>
            <person name="Sagayaradj S."/>
            <person name="Cavanaugh K."/>
            <person name="Han R."/>
            <person name="Bertier L."/>
            <person name="Beede B."/>
            <person name="Kafkas S."/>
            <person name="Golino D."/>
            <person name="Preece J."/>
            <person name="Michelmore R."/>
        </authorList>
    </citation>
    <scope>NUCLEOTIDE SEQUENCE [LARGE SCALE GENOMIC DNA]</scope>
</reference>
<sequence>MEMYANLEKFFFKFGAMQEKGTLKENVNAFTSLIFEIPNMTEDDKVFNFMSSLTPWIKTKLKHHNVLNFSLAVVSAESIVEVRRQDDSHNKWKKNNKGSGGGEKKVKGKASTSKLPKQNGLMFVDAFMNRMGVRSLFDIAKTHNFLLEGETRRLEVKASKEGGWLKMVNSKARPSFGMVEGVTLRIGK</sequence>
<protein>
    <submittedName>
        <fullName evidence="1">Uncharacterized protein</fullName>
    </submittedName>
</protein>
<evidence type="ECO:0000313" key="2">
    <source>
        <dbReference type="Proteomes" id="UP001164250"/>
    </source>
</evidence>
<comment type="caution">
    <text evidence="1">The sequence shown here is derived from an EMBL/GenBank/DDBJ whole genome shotgun (WGS) entry which is preliminary data.</text>
</comment>